<sequence length="82" mass="9252">MTCEGHPAFLFEPFCVTFSGHTKTGSLQENPFSVHPIRRLSHTSRQRRPNTSCMSYRAGERCCSHSAERTAPLAKVMRLEAL</sequence>
<evidence type="ECO:0000313" key="1">
    <source>
        <dbReference type="EMBL" id="TRO14693.1"/>
    </source>
</evidence>
<accession>A0ABD7RU87</accession>
<reference evidence="1 2" key="1">
    <citation type="submission" date="2019-01" db="EMBL/GenBank/DDBJ databases">
        <title>Whole genome shotgun sequencing of Pseudomonas spp. isolated by its ability to degrade furfural.</title>
        <authorList>
            <person name="Donoso R."/>
            <person name="Farkas C."/>
            <person name="Villegas P."/>
            <person name="Gonzales-Toro F."/>
            <person name="Guajardo-Parra M."/>
            <person name="Araya-Nail M."/>
            <person name="Morgante V."/>
            <person name="Perez-Pantoja D."/>
        </authorList>
    </citation>
    <scope>NUCLEOTIDE SEQUENCE [LARGE SCALE GENOMIC DNA]</scope>
    <source>
        <strain evidence="1 2">VN231</strain>
    </source>
</reference>
<comment type="caution">
    <text evidence="1">The sequence shown here is derived from an EMBL/GenBank/DDBJ whole genome shotgun (WGS) entry which is preliminary data.</text>
</comment>
<proteinExistence type="predicted"/>
<gene>
    <name evidence="1" type="ORF">EQ836_18085</name>
</gene>
<dbReference type="EMBL" id="SCFV01000009">
    <property type="protein sequence ID" value="TRO14693.1"/>
    <property type="molecule type" value="Genomic_DNA"/>
</dbReference>
<protein>
    <submittedName>
        <fullName evidence="1">Uncharacterized protein</fullName>
    </submittedName>
</protein>
<evidence type="ECO:0000313" key="2">
    <source>
        <dbReference type="Proteomes" id="UP000317327"/>
    </source>
</evidence>
<name>A0ABD7RU87_ECTME</name>
<dbReference type="AlphaFoldDB" id="A0ABD7RU87"/>
<organism evidence="1 2">
    <name type="scientific">Ectopseudomonas mendocina</name>
    <name type="common">Pseudomonas mendocina</name>
    <dbReference type="NCBI Taxonomy" id="300"/>
    <lineage>
        <taxon>Bacteria</taxon>
        <taxon>Pseudomonadati</taxon>
        <taxon>Pseudomonadota</taxon>
        <taxon>Gammaproteobacteria</taxon>
        <taxon>Pseudomonadales</taxon>
        <taxon>Pseudomonadaceae</taxon>
        <taxon>Ectopseudomonas</taxon>
    </lineage>
</organism>
<dbReference type="Proteomes" id="UP000317327">
    <property type="component" value="Unassembled WGS sequence"/>
</dbReference>